<dbReference type="Pfam" id="PF13711">
    <property type="entry name" value="DUF4160"/>
    <property type="match status" value="1"/>
</dbReference>
<dbReference type="InterPro" id="IPR025427">
    <property type="entry name" value="DUF4160"/>
</dbReference>
<evidence type="ECO:0000313" key="1">
    <source>
        <dbReference type="EMBL" id="CAG5073166.1"/>
    </source>
</evidence>
<dbReference type="RefSeq" id="WP_215235937.1">
    <property type="nucleotide sequence ID" value="NZ_CAJRAU010000008.1"/>
</dbReference>
<organism evidence="1 2">
    <name type="scientific">Dyadobacter linearis</name>
    <dbReference type="NCBI Taxonomy" id="2823330"/>
    <lineage>
        <taxon>Bacteria</taxon>
        <taxon>Pseudomonadati</taxon>
        <taxon>Bacteroidota</taxon>
        <taxon>Cytophagia</taxon>
        <taxon>Cytophagales</taxon>
        <taxon>Spirosomataceae</taxon>
        <taxon>Dyadobacter</taxon>
    </lineage>
</organism>
<gene>
    <name evidence="1" type="ORF">DYBT9623_04669</name>
</gene>
<accession>A0ABN7RD04</accession>
<sequence>MPEISRFLGIVIRMFFDDHNPPHFHAEFQEFKAIISIKNAEPLEGYLPPKQLKLVQAWAIIHEVELLENFVTLGEDHKSWNKINPLQ</sequence>
<dbReference type="Proteomes" id="UP000679725">
    <property type="component" value="Unassembled WGS sequence"/>
</dbReference>
<comment type="caution">
    <text evidence="1">The sequence shown here is derived from an EMBL/GenBank/DDBJ whole genome shotgun (WGS) entry which is preliminary data.</text>
</comment>
<evidence type="ECO:0000313" key="2">
    <source>
        <dbReference type="Proteomes" id="UP000679725"/>
    </source>
</evidence>
<reference evidence="1 2" key="1">
    <citation type="submission" date="2021-04" db="EMBL/GenBank/DDBJ databases">
        <authorList>
            <person name="Rodrigo-Torres L."/>
            <person name="Arahal R. D."/>
            <person name="Lucena T."/>
        </authorList>
    </citation>
    <scope>NUCLEOTIDE SEQUENCE [LARGE SCALE GENOMIC DNA]</scope>
    <source>
        <strain evidence="1 2">CECT 9623</strain>
    </source>
</reference>
<keyword evidence="2" id="KW-1185">Reference proteome</keyword>
<name>A0ABN7RD04_9BACT</name>
<dbReference type="EMBL" id="CAJRAU010000008">
    <property type="protein sequence ID" value="CAG5073166.1"/>
    <property type="molecule type" value="Genomic_DNA"/>
</dbReference>
<proteinExistence type="predicted"/>
<protein>
    <recommendedName>
        <fullName evidence="3">DUF4160 domain-containing protein</fullName>
    </recommendedName>
</protein>
<evidence type="ECO:0008006" key="3">
    <source>
        <dbReference type="Google" id="ProtNLM"/>
    </source>
</evidence>